<dbReference type="SUPFAM" id="SSF51161">
    <property type="entry name" value="Trimeric LpxA-like enzymes"/>
    <property type="match status" value="1"/>
</dbReference>
<dbReference type="InterPro" id="IPR011004">
    <property type="entry name" value="Trimer_LpxA-like_sf"/>
</dbReference>
<dbReference type="RefSeq" id="WP_237239965.1">
    <property type="nucleotide sequence ID" value="NZ_JAKKDU010000010.1"/>
</dbReference>
<evidence type="ECO:0000259" key="4">
    <source>
        <dbReference type="Pfam" id="PF17836"/>
    </source>
</evidence>
<dbReference type="Proteomes" id="UP001199795">
    <property type="component" value="Unassembled WGS sequence"/>
</dbReference>
<dbReference type="PANTHER" id="PTHR43300">
    <property type="entry name" value="ACETYLTRANSFERASE"/>
    <property type="match status" value="1"/>
</dbReference>
<feature type="active site" description="Proton acceptor" evidence="2">
    <location>
        <position position="140"/>
    </location>
</feature>
<evidence type="ECO:0000313" key="5">
    <source>
        <dbReference type="EMBL" id="MCF7568625.1"/>
    </source>
</evidence>
<dbReference type="InterPro" id="IPR050179">
    <property type="entry name" value="Trans_hexapeptide_repeat"/>
</dbReference>
<proteinExistence type="inferred from homology"/>
<reference evidence="5" key="1">
    <citation type="submission" date="2022-01" db="EMBL/GenBank/DDBJ databases">
        <title>Draft genome sequence of Sabulilitoribacter arenilitoris KCTC 52401.</title>
        <authorList>
            <person name="Oh J.-S."/>
        </authorList>
    </citation>
    <scope>NUCLEOTIDE SEQUENCE</scope>
    <source>
        <strain evidence="5">HMF6543</strain>
    </source>
</reference>
<dbReference type="NCBIfam" id="TIGR03570">
    <property type="entry name" value="NeuD_NnaD"/>
    <property type="match status" value="1"/>
</dbReference>
<evidence type="ECO:0000313" key="6">
    <source>
        <dbReference type="Proteomes" id="UP001199795"/>
    </source>
</evidence>
<dbReference type="InterPro" id="IPR041561">
    <property type="entry name" value="PglD_N"/>
</dbReference>
<sequence>MKNILIIGASGHSKMIIDIIIKNNEYNIVGLIDSFKSIDSKIFGYKVIGNENDIPKLIKKHNIFGALISIGDNWVRKQMKELIESKSPNLEFISAIHPSAVLANGVFIPKGTVVMANVTINSDAKVGEFCIINTKSSLGHDSNMDNFSSLAPGVTTGGNITIGFCSAISLGTSVIQNIKIGKHTIVGAASLVIRDIGDYKLAYGIPAREIKNRKPNEKYLS</sequence>
<protein>
    <submittedName>
        <fullName evidence="5">Acetyltransferase</fullName>
    </submittedName>
</protein>
<dbReference type="EMBL" id="JAKKDU010000010">
    <property type="protein sequence ID" value="MCF7568625.1"/>
    <property type="molecule type" value="Genomic_DNA"/>
</dbReference>
<dbReference type="CDD" id="cd03360">
    <property type="entry name" value="LbH_AT_putative"/>
    <property type="match status" value="1"/>
</dbReference>
<keyword evidence="6" id="KW-1185">Reference proteome</keyword>
<dbReference type="Gene3D" id="2.160.10.10">
    <property type="entry name" value="Hexapeptide repeat proteins"/>
    <property type="match status" value="1"/>
</dbReference>
<feature type="binding site" evidence="3">
    <location>
        <position position="71"/>
    </location>
    <ligand>
        <name>substrate</name>
    </ligand>
</feature>
<accession>A0AAE3ENE5</accession>
<dbReference type="InterPro" id="IPR020019">
    <property type="entry name" value="AcTrfase_PglD-like"/>
</dbReference>
<dbReference type="Gene3D" id="3.40.50.20">
    <property type="match status" value="1"/>
</dbReference>
<comment type="similarity">
    <text evidence="1">Belongs to the transferase hexapeptide repeat family.</text>
</comment>
<name>A0AAE3ENE5_9FLAO</name>
<organism evidence="5 6">
    <name type="scientific">Wocania arenilitoris</name>
    <dbReference type="NCBI Taxonomy" id="2044858"/>
    <lineage>
        <taxon>Bacteria</taxon>
        <taxon>Pseudomonadati</taxon>
        <taxon>Bacteroidota</taxon>
        <taxon>Flavobacteriia</taxon>
        <taxon>Flavobacteriales</taxon>
        <taxon>Flavobacteriaceae</taxon>
        <taxon>Wocania</taxon>
    </lineage>
</organism>
<feature type="binding site" evidence="3">
    <location>
        <begin position="10"/>
        <end position="12"/>
    </location>
    <ligand>
        <name>substrate</name>
    </ligand>
</feature>
<dbReference type="PANTHER" id="PTHR43300:SF7">
    <property type="entry name" value="UDP-N-ACETYLBACILLOSAMINE N-ACETYLTRANSFERASE"/>
    <property type="match status" value="1"/>
</dbReference>
<evidence type="ECO:0000256" key="2">
    <source>
        <dbReference type="PIRSR" id="PIRSR620019-1"/>
    </source>
</evidence>
<evidence type="ECO:0000256" key="1">
    <source>
        <dbReference type="ARBA" id="ARBA00007274"/>
    </source>
</evidence>
<dbReference type="Pfam" id="PF17836">
    <property type="entry name" value="PglD_N"/>
    <property type="match status" value="1"/>
</dbReference>
<dbReference type="AlphaFoldDB" id="A0AAE3ENE5"/>
<feature type="site" description="Increases basicity of active site His" evidence="2">
    <location>
        <position position="141"/>
    </location>
</feature>
<feature type="domain" description="PglD N-terminal" evidence="4">
    <location>
        <begin position="3"/>
        <end position="79"/>
    </location>
</feature>
<evidence type="ECO:0000256" key="3">
    <source>
        <dbReference type="PIRSR" id="PIRSR620019-2"/>
    </source>
</evidence>
<comment type="caution">
    <text evidence="5">The sequence shown here is derived from an EMBL/GenBank/DDBJ whole genome shotgun (WGS) entry which is preliminary data.</text>
</comment>
<gene>
    <name evidence="5" type="ORF">L3X37_09635</name>
</gene>